<dbReference type="EMBL" id="JAKNJB010000006">
    <property type="protein sequence ID" value="MCG4526379.1"/>
    <property type="molecule type" value="Genomic_DNA"/>
</dbReference>
<dbReference type="Pfam" id="PF04542">
    <property type="entry name" value="Sigma70_r2"/>
    <property type="match status" value="1"/>
</dbReference>
<sequence length="204" mass="23489">MMETVAVPEVQNVCADQEFNEYMEQEGSKMIWSLIHRYGKGVEKNDAFQEMSIALWRALGSYSPGRGVKKSTYVYQAIYNQLKMMLREQGAAKRAFEKQAKSAEEQYNLRARDENMEDRILEDLILRSRSNALHWAIRNGGLTEDEQKTVYMLLQDMLQKEIGEELGCTQSHVSILKKRALKKIGKALQDAQWDGSGIWDPESM</sequence>
<dbReference type="Gene3D" id="1.10.10.10">
    <property type="entry name" value="Winged helix-like DNA-binding domain superfamily/Winged helix DNA-binding domain"/>
    <property type="match status" value="1"/>
</dbReference>
<evidence type="ECO:0000256" key="4">
    <source>
        <dbReference type="ARBA" id="ARBA00023163"/>
    </source>
</evidence>
<dbReference type="PANTHER" id="PTHR30385">
    <property type="entry name" value="SIGMA FACTOR F FLAGELLAR"/>
    <property type="match status" value="1"/>
</dbReference>
<accession>A0ABS9M7L0</accession>
<reference evidence="7 8" key="1">
    <citation type="submission" date="2022-01" db="EMBL/GenBank/DDBJ databases">
        <title>Collection of gut derived symbiotic bacterial strains cultured from healthy donors.</title>
        <authorList>
            <person name="Lin H."/>
            <person name="Kohout C."/>
            <person name="Waligurski E."/>
            <person name="Pamer E.G."/>
        </authorList>
    </citation>
    <scope>NUCLEOTIDE SEQUENCE [LARGE SCALE GENOMIC DNA]</scope>
    <source>
        <strain evidence="7 8">DFI.3.7</strain>
    </source>
</reference>
<name>A0ABS9M7L0_9FIRM</name>
<gene>
    <name evidence="7" type="ORF">L0P79_04725</name>
</gene>
<evidence type="ECO:0000259" key="6">
    <source>
        <dbReference type="Pfam" id="PF04545"/>
    </source>
</evidence>
<keyword evidence="4" id="KW-0804">Transcription</keyword>
<organism evidence="7 8">
    <name type="scientific">Intestinimonas massiliensis</name>
    <name type="common">ex Afouda et al. 2020</name>
    <dbReference type="NCBI Taxonomy" id="1673721"/>
    <lineage>
        <taxon>Bacteria</taxon>
        <taxon>Bacillati</taxon>
        <taxon>Bacillota</taxon>
        <taxon>Clostridia</taxon>
        <taxon>Eubacteriales</taxon>
        <taxon>Intestinimonas</taxon>
    </lineage>
</organism>
<keyword evidence="8" id="KW-1185">Reference proteome</keyword>
<dbReference type="SUPFAM" id="SSF88659">
    <property type="entry name" value="Sigma3 and sigma4 domains of RNA polymerase sigma factors"/>
    <property type="match status" value="1"/>
</dbReference>
<proteinExistence type="predicted"/>
<dbReference type="InterPro" id="IPR007627">
    <property type="entry name" value="RNA_pol_sigma70_r2"/>
</dbReference>
<dbReference type="SUPFAM" id="SSF88946">
    <property type="entry name" value="Sigma2 domain of RNA polymerase sigma factors"/>
    <property type="match status" value="1"/>
</dbReference>
<feature type="domain" description="RNA polymerase sigma-70 region 2" evidence="5">
    <location>
        <begin position="31"/>
        <end position="90"/>
    </location>
</feature>
<dbReference type="PANTHER" id="PTHR30385:SF4">
    <property type="entry name" value="RNA POLYMERASE SIGMA-E FACTOR"/>
    <property type="match status" value="1"/>
</dbReference>
<comment type="caution">
    <text evidence="7">The sequence shown here is derived from an EMBL/GenBank/DDBJ whole genome shotgun (WGS) entry which is preliminary data.</text>
</comment>
<evidence type="ECO:0000256" key="1">
    <source>
        <dbReference type="ARBA" id="ARBA00023015"/>
    </source>
</evidence>
<protein>
    <submittedName>
        <fullName evidence="7">Sigma-70 family RNA polymerase sigma factor</fullName>
    </submittedName>
</protein>
<keyword evidence="1" id="KW-0805">Transcription regulation</keyword>
<evidence type="ECO:0000313" key="8">
    <source>
        <dbReference type="Proteomes" id="UP001200313"/>
    </source>
</evidence>
<dbReference type="InterPro" id="IPR013324">
    <property type="entry name" value="RNA_pol_sigma_r3/r4-like"/>
</dbReference>
<dbReference type="InterPro" id="IPR014284">
    <property type="entry name" value="RNA_pol_sigma-70_dom"/>
</dbReference>
<dbReference type="InterPro" id="IPR013325">
    <property type="entry name" value="RNA_pol_sigma_r2"/>
</dbReference>
<evidence type="ECO:0000256" key="3">
    <source>
        <dbReference type="ARBA" id="ARBA00023125"/>
    </source>
</evidence>
<evidence type="ECO:0000313" key="7">
    <source>
        <dbReference type="EMBL" id="MCG4526379.1"/>
    </source>
</evidence>
<dbReference type="InterPro" id="IPR007630">
    <property type="entry name" value="RNA_pol_sigma70_r4"/>
</dbReference>
<dbReference type="NCBIfam" id="TIGR02937">
    <property type="entry name" value="sigma70-ECF"/>
    <property type="match status" value="1"/>
</dbReference>
<dbReference type="Pfam" id="PF04545">
    <property type="entry name" value="Sigma70_r4"/>
    <property type="match status" value="1"/>
</dbReference>
<keyword evidence="3" id="KW-0238">DNA-binding</keyword>
<dbReference type="RefSeq" id="WP_238073399.1">
    <property type="nucleotide sequence ID" value="NZ_JAKNJB010000006.1"/>
</dbReference>
<evidence type="ECO:0000256" key="2">
    <source>
        <dbReference type="ARBA" id="ARBA00023082"/>
    </source>
</evidence>
<dbReference type="Proteomes" id="UP001200313">
    <property type="component" value="Unassembled WGS sequence"/>
</dbReference>
<dbReference type="InterPro" id="IPR036388">
    <property type="entry name" value="WH-like_DNA-bd_sf"/>
</dbReference>
<dbReference type="Gene3D" id="1.10.1740.10">
    <property type="match status" value="1"/>
</dbReference>
<keyword evidence="2" id="KW-0731">Sigma factor</keyword>
<feature type="domain" description="RNA polymerase sigma-70 region 4" evidence="6">
    <location>
        <begin position="150"/>
        <end position="184"/>
    </location>
</feature>
<evidence type="ECO:0000259" key="5">
    <source>
        <dbReference type="Pfam" id="PF04542"/>
    </source>
</evidence>